<gene>
    <name evidence="1" type="ORF">EAH89_15825</name>
</gene>
<dbReference type="AlphaFoldDB" id="A0A502FWC4"/>
<comment type="caution">
    <text evidence="1">The sequence shown here is derived from an EMBL/GenBank/DDBJ whole genome shotgun (WGS) entry which is preliminary data.</text>
</comment>
<proteinExistence type="predicted"/>
<sequence>MPLLHFITHPEVVIDPSVPVPEWPLSPAGSHRMSLALEQPWMSGLGAVFSSAERKATDATRLIADRFGLLPIIVAELGENDRSATGYLPKAEFEATVNLFFAHPEESVRGWERAVDAQRRIVAAVERILAEAPGDGDIAIVSHGGVGALLLCHLKNVPISRAEDQPGAGGGCVYSFDRKTRALLSGWRLIED</sequence>
<reference evidence="1 2" key="1">
    <citation type="journal article" date="2019" name="Environ. Microbiol.">
        <title>Species interactions and distinct microbial communities in high Arctic permafrost affected cryosols are associated with the CH4 and CO2 gas fluxes.</title>
        <authorList>
            <person name="Altshuler I."/>
            <person name="Hamel J."/>
            <person name="Turney S."/>
            <person name="Magnuson E."/>
            <person name="Levesque R."/>
            <person name="Greer C."/>
            <person name="Whyte L.G."/>
        </authorList>
    </citation>
    <scope>NUCLEOTIDE SEQUENCE [LARGE SCALE GENOMIC DNA]</scope>
    <source>
        <strain evidence="1 2">S9.3B</strain>
    </source>
</reference>
<dbReference type="EMBL" id="RCZP01000015">
    <property type="protein sequence ID" value="TPG53670.1"/>
    <property type="molecule type" value="Genomic_DNA"/>
</dbReference>
<protein>
    <submittedName>
        <fullName evidence="1">Histidine phosphatase family protein</fullName>
    </submittedName>
</protein>
<name>A0A502FWC4_9PROT</name>
<dbReference type="OrthoDB" id="34197at2"/>
<dbReference type="RefSeq" id="WP_140884675.1">
    <property type="nucleotide sequence ID" value="NZ_RCZP01000015.1"/>
</dbReference>
<evidence type="ECO:0000313" key="1">
    <source>
        <dbReference type="EMBL" id="TPG53670.1"/>
    </source>
</evidence>
<keyword evidence="2" id="KW-1185">Reference proteome</keyword>
<dbReference type="InterPro" id="IPR029033">
    <property type="entry name" value="His_PPase_superfam"/>
</dbReference>
<dbReference type="InterPro" id="IPR013078">
    <property type="entry name" value="His_Pase_superF_clade-1"/>
</dbReference>
<dbReference type="Gene3D" id="3.40.50.1240">
    <property type="entry name" value="Phosphoglycerate mutase-like"/>
    <property type="match status" value="1"/>
</dbReference>
<accession>A0A502FWC4</accession>
<dbReference type="SUPFAM" id="SSF53254">
    <property type="entry name" value="Phosphoglycerate mutase-like"/>
    <property type="match status" value="1"/>
</dbReference>
<evidence type="ECO:0000313" key="2">
    <source>
        <dbReference type="Proteomes" id="UP000317078"/>
    </source>
</evidence>
<organism evidence="1 2">
    <name type="scientific">Muricoccus nepalensis</name>
    <dbReference type="NCBI Taxonomy" id="1854500"/>
    <lineage>
        <taxon>Bacteria</taxon>
        <taxon>Pseudomonadati</taxon>
        <taxon>Pseudomonadota</taxon>
        <taxon>Alphaproteobacteria</taxon>
        <taxon>Acetobacterales</taxon>
        <taxon>Roseomonadaceae</taxon>
        <taxon>Muricoccus</taxon>
    </lineage>
</organism>
<dbReference type="Proteomes" id="UP000317078">
    <property type="component" value="Unassembled WGS sequence"/>
</dbReference>
<dbReference type="Pfam" id="PF00300">
    <property type="entry name" value="His_Phos_1"/>
    <property type="match status" value="1"/>
</dbReference>